<protein>
    <submittedName>
        <fullName evidence="2">Tubulin beta chain</fullName>
    </submittedName>
</protein>
<keyword evidence="1" id="KW-0472">Membrane</keyword>
<organism evidence="2">
    <name type="scientific">Rhizophora mucronata</name>
    <name type="common">Asiatic mangrove</name>
    <dbReference type="NCBI Taxonomy" id="61149"/>
    <lineage>
        <taxon>Eukaryota</taxon>
        <taxon>Viridiplantae</taxon>
        <taxon>Streptophyta</taxon>
        <taxon>Embryophyta</taxon>
        <taxon>Tracheophyta</taxon>
        <taxon>Spermatophyta</taxon>
        <taxon>Magnoliopsida</taxon>
        <taxon>eudicotyledons</taxon>
        <taxon>Gunneridae</taxon>
        <taxon>Pentapetalae</taxon>
        <taxon>rosids</taxon>
        <taxon>fabids</taxon>
        <taxon>Malpighiales</taxon>
        <taxon>Rhizophoraceae</taxon>
        <taxon>Rhizophora</taxon>
    </lineage>
</organism>
<reference evidence="2" key="1">
    <citation type="submission" date="2018-02" db="EMBL/GenBank/DDBJ databases">
        <title>Rhizophora mucronata_Transcriptome.</title>
        <authorList>
            <person name="Meera S.P."/>
            <person name="Sreeshan A."/>
            <person name="Augustine A."/>
        </authorList>
    </citation>
    <scope>NUCLEOTIDE SEQUENCE</scope>
    <source>
        <tissue evidence="2">Leaf</tissue>
    </source>
</reference>
<dbReference type="AlphaFoldDB" id="A0A2P2L242"/>
<proteinExistence type="predicted"/>
<evidence type="ECO:0000256" key="1">
    <source>
        <dbReference type="SAM" id="Phobius"/>
    </source>
</evidence>
<feature type="transmembrane region" description="Helical" evidence="1">
    <location>
        <begin position="23"/>
        <end position="41"/>
    </location>
</feature>
<sequence length="42" mass="5108">MPCSAQTTSQNLAPIWFPHWPPWMWRISLIFFFWGFAFFSVK</sequence>
<dbReference type="EMBL" id="GGEC01031558">
    <property type="protein sequence ID" value="MBX12042.1"/>
    <property type="molecule type" value="Transcribed_RNA"/>
</dbReference>
<keyword evidence="1" id="KW-0812">Transmembrane</keyword>
<keyword evidence="1" id="KW-1133">Transmembrane helix</keyword>
<accession>A0A2P2L242</accession>
<evidence type="ECO:0000313" key="2">
    <source>
        <dbReference type="EMBL" id="MBX12042.1"/>
    </source>
</evidence>
<name>A0A2P2L242_RHIMU</name>